<dbReference type="HOGENOM" id="CLU_3006694_0_0_0"/>
<dbReference type="Proteomes" id="UP000008635">
    <property type="component" value="Chromosome"/>
</dbReference>
<reference evidence="2" key="2">
    <citation type="submission" date="2011-01" db="EMBL/GenBank/DDBJ databases">
        <title>The complete genome of Deinococcus maricopensis DSM 21211.</title>
        <authorList>
            <consortium name="US DOE Joint Genome Institute (JGI-PGF)"/>
            <person name="Lucas S."/>
            <person name="Copeland A."/>
            <person name="Lapidus A."/>
            <person name="Goodwin L."/>
            <person name="Pitluck S."/>
            <person name="Kyrpides N."/>
            <person name="Mavromatis K."/>
            <person name="Pagani I."/>
            <person name="Ivanova N."/>
            <person name="Ovchinnikova G."/>
            <person name="Zeytun A."/>
            <person name="Detter J.C."/>
            <person name="Han C."/>
            <person name="Land M."/>
            <person name="Hauser L."/>
            <person name="Markowitz V."/>
            <person name="Cheng J.-F."/>
            <person name="Hugenholtz P."/>
            <person name="Woyke T."/>
            <person name="Wu D."/>
            <person name="Pukall R."/>
            <person name="Gehrich-Schroeter G."/>
            <person name="Brambilla E."/>
            <person name="Klenk H.-P."/>
            <person name="Eisen J.A."/>
        </authorList>
    </citation>
    <scope>NUCLEOTIDE SEQUENCE [LARGE SCALE GENOMIC DNA]</scope>
    <source>
        <strain evidence="2">DSM 21211 / LMG 22137 / NRRL B-23946 / LB-34</strain>
    </source>
</reference>
<evidence type="ECO:0000313" key="1">
    <source>
        <dbReference type="EMBL" id="ADV67471.1"/>
    </source>
</evidence>
<proteinExistence type="predicted"/>
<gene>
    <name evidence="1" type="ordered locus">Deima_1823</name>
</gene>
<dbReference type="EMBL" id="CP002454">
    <property type="protein sequence ID" value="ADV67471.1"/>
    <property type="molecule type" value="Genomic_DNA"/>
</dbReference>
<reference evidence="1 2" key="1">
    <citation type="journal article" date="2011" name="Stand. Genomic Sci.">
        <title>Complete genome sequence of Deinococcus maricopensis type strain (LB-34).</title>
        <authorList>
            <person name="Pukall R."/>
            <person name="Zeytun A."/>
            <person name="Lucas S."/>
            <person name="Lapidus A."/>
            <person name="Hammon N."/>
            <person name="Deshpande S."/>
            <person name="Nolan M."/>
            <person name="Cheng J.F."/>
            <person name="Pitluck S."/>
            <person name="Liolios K."/>
            <person name="Pagani I."/>
            <person name="Mikhailova N."/>
            <person name="Ivanova N."/>
            <person name="Mavromatis K."/>
            <person name="Pati A."/>
            <person name="Tapia R."/>
            <person name="Han C."/>
            <person name="Goodwin L."/>
            <person name="Chen A."/>
            <person name="Palaniappan K."/>
            <person name="Land M."/>
            <person name="Hauser L."/>
            <person name="Chang Y.J."/>
            <person name="Jeffries C.D."/>
            <person name="Brambilla E.M."/>
            <person name="Rohde M."/>
            <person name="Goker M."/>
            <person name="Detter J.C."/>
            <person name="Woyke T."/>
            <person name="Bristow J."/>
            <person name="Eisen J.A."/>
            <person name="Markowitz V."/>
            <person name="Hugenholtz P."/>
            <person name="Kyrpides N.C."/>
            <person name="Klenk H.P."/>
        </authorList>
    </citation>
    <scope>NUCLEOTIDE SEQUENCE [LARGE SCALE GENOMIC DNA]</scope>
    <source>
        <strain evidence="2">DSM 21211 / LMG 22137 / NRRL B-23946 / LB-34</strain>
    </source>
</reference>
<organism evidence="1 2">
    <name type="scientific">Deinococcus maricopensis (strain DSM 21211 / LMG 22137 / NRRL B-23946 / LB-34)</name>
    <dbReference type="NCBI Taxonomy" id="709986"/>
    <lineage>
        <taxon>Bacteria</taxon>
        <taxon>Thermotogati</taxon>
        <taxon>Deinococcota</taxon>
        <taxon>Deinococci</taxon>
        <taxon>Deinococcales</taxon>
        <taxon>Deinococcaceae</taxon>
        <taxon>Deinococcus</taxon>
    </lineage>
</organism>
<protein>
    <submittedName>
        <fullName evidence="1">GAF modulated sigma54 specific transcriptional regulator, fis family</fullName>
    </submittedName>
</protein>
<keyword evidence="2" id="KW-1185">Reference proteome</keyword>
<dbReference type="KEGG" id="dmr:Deima_1823"/>
<dbReference type="AlphaFoldDB" id="E8U8T2"/>
<accession>E8U8T2</accession>
<evidence type="ECO:0000313" key="2">
    <source>
        <dbReference type="Proteomes" id="UP000008635"/>
    </source>
</evidence>
<name>E8U8T2_DEIML</name>
<sequence length="56" mass="6053" precursor="true">MTTPYALLVSLAQDRLNTLHTEAAAARLVRQSFAQPEVPHLVRAPAPQPARPLPLG</sequence>